<name>A0A0J8QYI7_COCIT</name>
<sequence>MAQIFPASTIPSPLRRHLGMNGIELCANSNLTSGTMTWQRWAKFRFGLNDFSPFYDSQFDDYVGMVHKKYVTPLLQVSNVDFNSDRTWLIAFCCKNFVNSRIPGRSPKIWLNRSSPSKFCGDRGRAGGLDGGLFLGGGTHINGIQKPVPGLNVWISKKPFGGRWRAVPGIKKPKIWV</sequence>
<dbReference type="Proteomes" id="UP000054559">
    <property type="component" value="Unassembled WGS sequence"/>
</dbReference>
<evidence type="ECO:0000313" key="1">
    <source>
        <dbReference type="EMBL" id="KMU77531.1"/>
    </source>
</evidence>
<accession>A0A0J8QYI7</accession>
<gene>
    <name evidence="1" type="ORF">CISG_06533</name>
</gene>
<proteinExistence type="predicted"/>
<organism evidence="1 2">
    <name type="scientific">Coccidioides immitis RMSCC 3703</name>
    <dbReference type="NCBI Taxonomy" id="454286"/>
    <lineage>
        <taxon>Eukaryota</taxon>
        <taxon>Fungi</taxon>
        <taxon>Dikarya</taxon>
        <taxon>Ascomycota</taxon>
        <taxon>Pezizomycotina</taxon>
        <taxon>Eurotiomycetes</taxon>
        <taxon>Eurotiomycetidae</taxon>
        <taxon>Onygenales</taxon>
        <taxon>Onygenaceae</taxon>
        <taxon>Coccidioides</taxon>
    </lineage>
</organism>
<reference evidence="2" key="1">
    <citation type="journal article" date="2010" name="Genome Res.">
        <title>Population genomic sequencing of Coccidioides fungi reveals recent hybridization and transposon control.</title>
        <authorList>
            <person name="Neafsey D.E."/>
            <person name="Barker B.M."/>
            <person name="Sharpton T.J."/>
            <person name="Stajich J.E."/>
            <person name="Park D.J."/>
            <person name="Whiston E."/>
            <person name="Hung C.-Y."/>
            <person name="McMahan C."/>
            <person name="White J."/>
            <person name="Sykes S."/>
            <person name="Heiman D."/>
            <person name="Young S."/>
            <person name="Zeng Q."/>
            <person name="Abouelleil A."/>
            <person name="Aftuck L."/>
            <person name="Bessette D."/>
            <person name="Brown A."/>
            <person name="FitzGerald M."/>
            <person name="Lui A."/>
            <person name="Macdonald J.P."/>
            <person name="Priest M."/>
            <person name="Orbach M.J."/>
            <person name="Galgiani J.N."/>
            <person name="Kirkland T.N."/>
            <person name="Cole G.T."/>
            <person name="Birren B.W."/>
            <person name="Henn M.R."/>
            <person name="Taylor J.W."/>
            <person name="Rounsley S.D."/>
        </authorList>
    </citation>
    <scope>NUCLEOTIDE SEQUENCE [LARGE SCALE GENOMIC DNA]</scope>
    <source>
        <strain evidence="2">RMSCC 3703</strain>
    </source>
</reference>
<evidence type="ECO:0000313" key="2">
    <source>
        <dbReference type="Proteomes" id="UP000054559"/>
    </source>
</evidence>
<dbReference type="EMBL" id="DS268156">
    <property type="protein sequence ID" value="KMU77531.1"/>
    <property type="molecule type" value="Genomic_DNA"/>
</dbReference>
<dbReference type="AlphaFoldDB" id="A0A0J8QYI7"/>
<protein>
    <submittedName>
        <fullName evidence="1">Uncharacterized protein</fullName>
    </submittedName>
</protein>